<evidence type="ECO:0000256" key="1">
    <source>
        <dbReference type="SAM" id="MobiDB-lite"/>
    </source>
</evidence>
<evidence type="ECO:0000313" key="3">
    <source>
        <dbReference type="Proteomes" id="UP001189122"/>
    </source>
</evidence>
<dbReference type="Proteomes" id="UP001189122">
    <property type="component" value="Unassembled WGS sequence"/>
</dbReference>
<feature type="compositionally biased region" description="Low complexity" evidence="1">
    <location>
        <begin position="204"/>
        <end position="218"/>
    </location>
</feature>
<dbReference type="PANTHER" id="PTHR47543:SF2">
    <property type="entry name" value="RNA POLYMERASE II TRANSCRIPTION FACTOR SIII SUBUNIT A"/>
    <property type="match status" value="1"/>
</dbReference>
<sequence>MTPGCGRRPPSLVSLCVQSAIDNVRYIGDVGETDIDLLKEILPHCTVDQLAHIEKSTEDRDLSAVTDDLWRIFYERAFGADSVSIVVKRMKQKNVNFKWSKLYEAKCREREEAGKKIAEQLKQRYAEEEKKKQSRQIRVVDKKPPTSNKRMFSGGNGPGYNVSGVKGNLMKKAKLEYLKSHEARIHATMRKNASQKTTFPPPSAARAGSSSSGFSGRGSLPAVLSLRSSWQGDCRGL</sequence>
<dbReference type="GO" id="GO:0006368">
    <property type="term" value="P:transcription elongation by RNA polymerase II"/>
    <property type="evidence" value="ECO:0007669"/>
    <property type="project" value="InterPro"/>
</dbReference>
<protein>
    <submittedName>
        <fullName evidence="2">Uncharacterized protein</fullName>
    </submittedName>
</protein>
<keyword evidence="3" id="KW-1185">Reference proteome</keyword>
<accession>A0A7I8J6Y8</accession>
<evidence type="ECO:0000313" key="2">
    <source>
        <dbReference type="EMBL" id="CAA2625818.1"/>
    </source>
</evidence>
<feature type="region of interest" description="Disordered" evidence="1">
    <location>
        <begin position="189"/>
        <end position="218"/>
    </location>
</feature>
<organism evidence="2">
    <name type="scientific">Spirodela intermedia</name>
    <name type="common">Intermediate duckweed</name>
    <dbReference type="NCBI Taxonomy" id="51605"/>
    <lineage>
        <taxon>Eukaryota</taxon>
        <taxon>Viridiplantae</taxon>
        <taxon>Streptophyta</taxon>
        <taxon>Embryophyta</taxon>
        <taxon>Tracheophyta</taxon>
        <taxon>Spermatophyta</taxon>
        <taxon>Magnoliopsida</taxon>
        <taxon>Liliopsida</taxon>
        <taxon>Araceae</taxon>
        <taxon>Lemnoideae</taxon>
        <taxon>Spirodela</taxon>
    </lineage>
</organism>
<name>A0A7I8J6Y8_SPIIN</name>
<reference evidence="2 3" key="1">
    <citation type="submission" date="2019-12" db="EMBL/GenBank/DDBJ databases">
        <authorList>
            <person name="Scholz U."/>
            <person name="Mascher M."/>
            <person name="Fiebig A."/>
        </authorList>
    </citation>
    <scope>NUCLEOTIDE SEQUENCE</scope>
</reference>
<dbReference type="EMBL" id="CACRZD030000009">
    <property type="protein sequence ID" value="CAA6665163.1"/>
    <property type="molecule type" value="Genomic_DNA"/>
</dbReference>
<dbReference type="PANTHER" id="PTHR47543">
    <property type="entry name" value="OS08G0169600 PROTEIN"/>
    <property type="match status" value="1"/>
</dbReference>
<dbReference type="GO" id="GO:0070449">
    <property type="term" value="C:elongin complex"/>
    <property type="evidence" value="ECO:0007669"/>
    <property type="project" value="InterPro"/>
</dbReference>
<dbReference type="EMBL" id="LR743596">
    <property type="protein sequence ID" value="CAA2625818.1"/>
    <property type="molecule type" value="Genomic_DNA"/>
</dbReference>
<dbReference type="Pfam" id="PF06881">
    <property type="entry name" value="Elongin_A"/>
    <property type="match status" value="1"/>
</dbReference>
<dbReference type="Gene3D" id="6.10.250.3180">
    <property type="match status" value="1"/>
</dbReference>
<gene>
    <name evidence="2" type="ORF">SI7747_09011552</name>
</gene>
<proteinExistence type="predicted"/>
<feature type="region of interest" description="Disordered" evidence="1">
    <location>
        <begin position="127"/>
        <end position="158"/>
    </location>
</feature>
<dbReference type="InterPro" id="IPR010684">
    <property type="entry name" value="RNA_pol_II_trans_fac_SIII_A"/>
</dbReference>
<dbReference type="AlphaFoldDB" id="A0A7I8J6Y8"/>